<comment type="subunit">
    <text evidence="11">Homodimer.</text>
</comment>
<comment type="catalytic activity">
    <reaction evidence="11">
        <text>(6R)-5,10-methylene-5,6,7,8-tetrahydrofolate + NADP(+) = (6R)-5,10-methenyltetrahydrofolate + NADPH</text>
        <dbReference type="Rhea" id="RHEA:22812"/>
        <dbReference type="ChEBI" id="CHEBI:15636"/>
        <dbReference type="ChEBI" id="CHEBI:57455"/>
        <dbReference type="ChEBI" id="CHEBI:57783"/>
        <dbReference type="ChEBI" id="CHEBI:58349"/>
        <dbReference type="EC" id="1.5.1.5"/>
    </reaction>
</comment>
<evidence type="ECO:0000256" key="4">
    <source>
        <dbReference type="ARBA" id="ARBA00022755"/>
    </source>
</evidence>
<evidence type="ECO:0000256" key="1">
    <source>
        <dbReference type="ARBA" id="ARBA00004777"/>
    </source>
</evidence>
<comment type="caution">
    <text evidence="11">Lacks conserved residue(s) required for the propagation of feature annotation.</text>
</comment>
<accession>A0A7Z7PPQ3</accession>
<keyword evidence="5 11" id="KW-0378">Hydrolase</keyword>
<evidence type="ECO:0000256" key="11">
    <source>
        <dbReference type="HAMAP-Rule" id="MF_01576"/>
    </source>
</evidence>
<evidence type="ECO:0000259" key="12">
    <source>
        <dbReference type="Pfam" id="PF00763"/>
    </source>
</evidence>
<dbReference type="Proteomes" id="UP000250796">
    <property type="component" value="Chromosome MESINF"/>
</dbReference>
<feature type="domain" description="Tetrahydrofolate dehydrogenase/cyclohydrolase NAD(P)-binding" evidence="13">
    <location>
        <begin position="127"/>
        <end position="269"/>
    </location>
</feature>
<evidence type="ECO:0000256" key="8">
    <source>
        <dbReference type="ARBA" id="ARBA00023102"/>
    </source>
</evidence>
<keyword evidence="10 11" id="KW-0511">Multifunctional enzyme</keyword>
<dbReference type="InterPro" id="IPR000672">
    <property type="entry name" value="THF_DH/CycHdrlase"/>
</dbReference>
<dbReference type="GO" id="GO:0000105">
    <property type="term" value="P:L-histidine biosynthetic process"/>
    <property type="evidence" value="ECO:0007669"/>
    <property type="project" value="UniProtKB-KW"/>
</dbReference>
<sequence length="275" mass="29724">MILDGKSVAEKTYSEIREKIEGMVSLPSLVLLCDEPDSSNKTYMKSIVKQGEKLGINVVIENTGEDPIAQVHRMNSDPSIAGVMIMHPLKNADEKSVLAALDPSKDLEGRTVSNLGGIVNDEEFFAPPTAEAVMEMLFQYDINPKGRDVTIVGRSNTVGKPLALLLLKKGVDATVTVCHSRSRDIAEKTFNSDIVVSAVGIAKFLKREMVRPGSIVIDVGINFLDGKLVGDVDYDEVSQIAAAITPVPGGVGSVTTALLFKHYLKSLERMGRIAR</sequence>
<name>A0A7Z7PPQ3_9BACT</name>
<evidence type="ECO:0000256" key="6">
    <source>
        <dbReference type="ARBA" id="ARBA00022857"/>
    </source>
</evidence>
<feature type="domain" description="Tetrahydrofolate dehydrogenase/cyclohydrolase catalytic" evidence="12">
    <location>
        <begin position="3"/>
        <end position="108"/>
    </location>
</feature>
<keyword evidence="7 11" id="KW-0560">Oxidoreductase</keyword>
<dbReference type="Pfam" id="PF02882">
    <property type="entry name" value="THF_DHG_CYH_C"/>
    <property type="match status" value="1"/>
</dbReference>
<keyword evidence="2 11" id="KW-0554">One-carbon metabolism</keyword>
<dbReference type="Gene3D" id="3.40.50.720">
    <property type="entry name" value="NAD(P)-binding Rossmann-like Domain"/>
    <property type="match status" value="1"/>
</dbReference>
<keyword evidence="3 11" id="KW-0028">Amino-acid biosynthesis</keyword>
<dbReference type="GO" id="GO:0005829">
    <property type="term" value="C:cytosol"/>
    <property type="evidence" value="ECO:0007669"/>
    <property type="project" value="TreeGrafter"/>
</dbReference>
<keyword evidence="8 11" id="KW-0368">Histidine biosynthesis</keyword>
<evidence type="ECO:0000313" key="14">
    <source>
        <dbReference type="EMBL" id="SSC11625.1"/>
    </source>
</evidence>
<dbReference type="Pfam" id="PF00763">
    <property type="entry name" value="THF_DHG_CYH"/>
    <property type="match status" value="1"/>
</dbReference>
<dbReference type="InterPro" id="IPR020631">
    <property type="entry name" value="THF_DH/CycHdrlase_NAD-bd_dom"/>
</dbReference>
<comment type="pathway">
    <text evidence="1 11">One-carbon metabolism; tetrahydrofolate interconversion.</text>
</comment>
<dbReference type="InterPro" id="IPR020630">
    <property type="entry name" value="THF_DH/CycHdrlase_cat_dom"/>
</dbReference>
<dbReference type="SUPFAM" id="SSF51735">
    <property type="entry name" value="NAD(P)-binding Rossmann-fold domains"/>
    <property type="match status" value="1"/>
</dbReference>
<dbReference type="GO" id="GO:0035999">
    <property type="term" value="P:tetrahydrofolate interconversion"/>
    <property type="evidence" value="ECO:0007669"/>
    <property type="project" value="UniProtKB-UniRule"/>
</dbReference>
<evidence type="ECO:0000313" key="15">
    <source>
        <dbReference type="Proteomes" id="UP000250796"/>
    </source>
</evidence>
<dbReference type="UniPathway" id="UPA00193"/>
<dbReference type="RefSeq" id="WP_169698074.1">
    <property type="nucleotide sequence ID" value="NZ_LS974202.1"/>
</dbReference>
<proteinExistence type="inferred from homology"/>
<evidence type="ECO:0000259" key="13">
    <source>
        <dbReference type="Pfam" id="PF02882"/>
    </source>
</evidence>
<dbReference type="Gene3D" id="3.40.50.10860">
    <property type="entry name" value="Leucine Dehydrogenase, chain A, domain 1"/>
    <property type="match status" value="1"/>
</dbReference>
<dbReference type="EC" id="3.5.4.9" evidence="11"/>
<dbReference type="GO" id="GO:0006164">
    <property type="term" value="P:purine nucleotide biosynthetic process"/>
    <property type="evidence" value="ECO:0007669"/>
    <property type="project" value="UniProtKB-KW"/>
</dbReference>
<dbReference type="PANTHER" id="PTHR48099:SF5">
    <property type="entry name" value="C-1-TETRAHYDROFOLATE SYNTHASE, CYTOPLASMIC"/>
    <property type="match status" value="1"/>
</dbReference>
<gene>
    <name evidence="11 14" type="primary">folD</name>
    <name evidence="14" type="ORF">MESINF_0176</name>
</gene>
<evidence type="ECO:0000256" key="3">
    <source>
        <dbReference type="ARBA" id="ARBA00022605"/>
    </source>
</evidence>
<comment type="similarity">
    <text evidence="11">Belongs to the tetrahydrofolate dehydrogenase/cyclohydrolase family.</text>
</comment>
<dbReference type="FunFam" id="3.40.50.720:FF:000094">
    <property type="entry name" value="Bifunctional protein FolD"/>
    <property type="match status" value="1"/>
</dbReference>
<dbReference type="InterPro" id="IPR046346">
    <property type="entry name" value="Aminoacid_DH-like_N_sf"/>
</dbReference>
<feature type="binding site" evidence="11">
    <location>
        <begin position="153"/>
        <end position="155"/>
    </location>
    <ligand>
        <name>NADP(+)</name>
        <dbReference type="ChEBI" id="CHEBI:58349"/>
    </ligand>
</feature>
<dbReference type="SUPFAM" id="SSF53223">
    <property type="entry name" value="Aminoacid dehydrogenase-like, N-terminal domain"/>
    <property type="match status" value="1"/>
</dbReference>
<comment type="catalytic activity">
    <reaction evidence="11">
        <text>(6R)-5,10-methenyltetrahydrofolate + H2O = (6R)-10-formyltetrahydrofolate + H(+)</text>
        <dbReference type="Rhea" id="RHEA:23700"/>
        <dbReference type="ChEBI" id="CHEBI:15377"/>
        <dbReference type="ChEBI" id="CHEBI:15378"/>
        <dbReference type="ChEBI" id="CHEBI:57455"/>
        <dbReference type="ChEBI" id="CHEBI:195366"/>
        <dbReference type="EC" id="3.5.4.9"/>
    </reaction>
</comment>
<evidence type="ECO:0000256" key="10">
    <source>
        <dbReference type="ARBA" id="ARBA00023268"/>
    </source>
</evidence>
<protein>
    <recommendedName>
        <fullName evidence="11">Bifunctional protein FolD</fullName>
    </recommendedName>
    <domain>
        <recommendedName>
            <fullName evidence="11">Methylenetetrahydrofolate dehydrogenase</fullName>
            <ecNumber evidence="11">1.5.1.5</ecNumber>
        </recommendedName>
    </domain>
    <domain>
        <recommendedName>
            <fullName evidence="11">Methenyltetrahydrofolate cyclohydrolase</fullName>
            <ecNumber evidence="11">3.5.4.9</ecNumber>
        </recommendedName>
    </domain>
</protein>
<dbReference type="GO" id="GO:0004488">
    <property type="term" value="F:methylenetetrahydrofolate dehydrogenase (NADP+) activity"/>
    <property type="evidence" value="ECO:0007669"/>
    <property type="project" value="UniProtKB-UniRule"/>
</dbReference>
<dbReference type="GO" id="GO:0004477">
    <property type="term" value="F:methenyltetrahydrofolate cyclohydrolase activity"/>
    <property type="evidence" value="ECO:0007669"/>
    <property type="project" value="UniProtKB-UniRule"/>
</dbReference>
<organism evidence="14 15">
    <name type="scientific">Mesotoga infera</name>
    <dbReference type="NCBI Taxonomy" id="1236046"/>
    <lineage>
        <taxon>Bacteria</taxon>
        <taxon>Thermotogati</taxon>
        <taxon>Thermotogota</taxon>
        <taxon>Thermotogae</taxon>
        <taxon>Kosmotogales</taxon>
        <taxon>Kosmotogaceae</taxon>
        <taxon>Mesotoga</taxon>
    </lineage>
</organism>
<evidence type="ECO:0000256" key="7">
    <source>
        <dbReference type="ARBA" id="ARBA00023002"/>
    </source>
</evidence>
<dbReference type="EC" id="1.5.1.5" evidence="11"/>
<feature type="binding site" evidence="11">
    <location>
        <position position="221"/>
    </location>
    <ligand>
        <name>NADP(+)</name>
        <dbReference type="ChEBI" id="CHEBI:58349"/>
    </ligand>
</feature>
<dbReference type="CDD" id="cd01080">
    <property type="entry name" value="NAD_bind_m-THF_DH_Cyclohyd"/>
    <property type="match status" value="1"/>
</dbReference>
<dbReference type="EMBL" id="LS974202">
    <property type="protein sequence ID" value="SSC11625.1"/>
    <property type="molecule type" value="Genomic_DNA"/>
</dbReference>
<evidence type="ECO:0000256" key="5">
    <source>
        <dbReference type="ARBA" id="ARBA00022801"/>
    </source>
</evidence>
<dbReference type="AlphaFoldDB" id="A0A7Z7PPQ3"/>
<evidence type="ECO:0000256" key="9">
    <source>
        <dbReference type="ARBA" id="ARBA00023167"/>
    </source>
</evidence>
<dbReference type="HAMAP" id="MF_01576">
    <property type="entry name" value="THF_DHG_CYH"/>
    <property type="match status" value="1"/>
</dbReference>
<dbReference type="PRINTS" id="PR00085">
    <property type="entry name" value="THFDHDRGNASE"/>
</dbReference>
<comment type="function">
    <text evidence="11">Catalyzes the oxidation of 5,10-methylenetetrahydrofolate to 5,10-methenyltetrahydrofolate and then the hydrolysis of 5,10-methenyltetrahydrofolate to 10-formyltetrahydrofolate.</text>
</comment>
<reference evidence="14 15" key="1">
    <citation type="submission" date="2017-01" db="EMBL/GenBank/DDBJ databases">
        <authorList>
            <person name="Erauso G."/>
        </authorList>
    </citation>
    <scope>NUCLEOTIDE SEQUENCE [LARGE SCALE GENOMIC DNA]</scope>
    <source>
        <strain evidence="14">MESINF1</strain>
    </source>
</reference>
<dbReference type="PANTHER" id="PTHR48099">
    <property type="entry name" value="C-1-TETRAHYDROFOLATE SYNTHASE, CYTOPLASMIC-RELATED"/>
    <property type="match status" value="1"/>
</dbReference>
<dbReference type="KEGG" id="minf:MESINF_0176"/>
<dbReference type="GO" id="GO:0009086">
    <property type="term" value="P:methionine biosynthetic process"/>
    <property type="evidence" value="ECO:0007669"/>
    <property type="project" value="UniProtKB-KW"/>
</dbReference>
<evidence type="ECO:0000256" key="2">
    <source>
        <dbReference type="ARBA" id="ARBA00022563"/>
    </source>
</evidence>
<dbReference type="InterPro" id="IPR036291">
    <property type="entry name" value="NAD(P)-bd_dom_sf"/>
</dbReference>
<keyword evidence="15" id="KW-1185">Reference proteome</keyword>
<keyword evidence="6 11" id="KW-0521">NADP</keyword>
<keyword evidence="4 11" id="KW-0658">Purine biosynthesis</keyword>
<keyword evidence="9 11" id="KW-0486">Methionine biosynthesis</keyword>